<evidence type="ECO:0000313" key="1">
    <source>
        <dbReference type="EMBL" id="MBB6084856.1"/>
    </source>
</evidence>
<gene>
    <name evidence="1" type="ORF">HNR28_002904</name>
</gene>
<dbReference type="EMBL" id="JACHIB010000018">
    <property type="protein sequence ID" value="MBB6084856.1"/>
    <property type="molecule type" value="Genomic_DNA"/>
</dbReference>
<dbReference type="AlphaFoldDB" id="A0A7W9TR61"/>
<accession>A0A7W9TR61</accession>
<sequence length="33" mass="3353">MGLSTIRVDKTVISGPGARGIRNRSQAVAGRAG</sequence>
<protein>
    <submittedName>
        <fullName evidence="1">Uncharacterized protein</fullName>
    </submittedName>
</protein>
<proteinExistence type="predicted"/>
<organism evidence="1 2">
    <name type="scientific">Castellaniella defragrans</name>
    <name type="common">Alcaligenes defragrans</name>
    <dbReference type="NCBI Taxonomy" id="75697"/>
    <lineage>
        <taxon>Bacteria</taxon>
        <taxon>Pseudomonadati</taxon>
        <taxon>Pseudomonadota</taxon>
        <taxon>Betaproteobacteria</taxon>
        <taxon>Burkholderiales</taxon>
        <taxon>Alcaligenaceae</taxon>
        <taxon>Castellaniella</taxon>
    </lineage>
</organism>
<name>A0A7W9TR61_CASDE</name>
<reference evidence="1 2" key="1">
    <citation type="submission" date="2020-08" db="EMBL/GenBank/DDBJ databases">
        <title>Genomic Encyclopedia of Type Strains, Phase IV (KMG-IV): sequencing the most valuable type-strain genomes for metagenomic binning, comparative biology and taxonomic classification.</title>
        <authorList>
            <person name="Goeker M."/>
        </authorList>
    </citation>
    <scope>NUCLEOTIDE SEQUENCE [LARGE SCALE GENOMIC DNA]</scope>
    <source>
        <strain evidence="1 2">DSM 12141</strain>
    </source>
</reference>
<comment type="caution">
    <text evidence="1">The sequence shown here is derived from an EMBL/GenBank/DDBJ whole genome shotgun (WGS) entry which is preliminary data.</text>
</comment>
<evidence type="ECO:0000313" key="2">
    <source>
        <dbReference type="Proteomes" id="UP000541136"/>
    </source>
</evidence>
<dbReference type="Proteomes" id="UP000541136">
    <property type="component" value="Unassembled WGS sequence"/>
</dbReference>